<dbReference type="RefSeq" id="WP_152824494.1">
    <property type="nucleotide sequence ID" value="NZ_WHUT02000002.1"/>
</dbReference>
<dbReference type="Proteomes" id="UP000484076">
    <property type="component" value="Unassembled WGS sequence"/>
</dbReference>
<organism evidence="2 3">
    <name type="scientific">Fertoeibacter niger</name>
    <dbReference type="NCBI Taxonomy" id="2656921"/>
    <lineage>
        <taxon>Bacteria</taxon>
        <taxon>Pseudomonadati</taxon>
        <taxon>Pseudomonadota</taxon>
        <taxon>Alphaproteobacteria</taxon>
        <taxon>Rhodobacterales</taxon>
        <taxon>Paracoccaceae</taxon>
        <taxon>Fertoeibacter</taxon>
    </lineage>
</organism>
<evidence type="ECO:0000313" key="2">
    <source>
        <dbReference type="EMBL" id="NUB43418.1"/>
    </source>
</evidence>
<reference evidence="2" key="1">
    <citation type="submission" date="2020-05" db="EMBL/GenBank/DDBJ databases">
        <title>Fertoebacter nigrum gen. nov., sp. nov., a new member of the family Rhodobacteraceae.</title>
        <authorList>
            <person name="Szuroczki S."/>
            <person name="Abbaszade G."/>
            <person name="Buni D."/>
            <person name="Schumann P."/>
            <person name="Toth E."/>
        </authorList>
    </citation>
    <scope>NUCLEOTIDE SEQUENCE</scope>
    <source>
        <strain evidence="2">RG-N-1a</strain>
    </source>
</reference>
<feature type="region of interest" description="Disordered" evidence="1">
    <location>
        <begin position="125"/>
        <end position="157"/>
    </location>
</feature>
<feature type="compositionally biased region" description="Polar residues" evidence="1">
    <location>
        <begin position="136"/>
        <end position="149"/>
    </location>
</feature>
<dbReference type="EMBL" id="WHUT02000002">
    <property type="protein sequence ID" value="NUB43418.1"/>
    <property type="molecule type" value="Genomic_DNA"/>
</dbReference>
<dbReference type="AlphaFoldDB" id="A0A8X8H0S0"/>
<gene>
    <name evidence="2" type="ORF">GEU84_003390</name>
</gene>
<evidence type="ECO:0000256" key="1">
    <source>
        <dbReference type="SAM" id="MobiDB-lite"/>
    </source>
</evidence>
<comment type="caution">
    <text evidence="2">The sequence shown here is derived from an EMBL/GenBank/DDBJ whole genome shotgun (WGS) entry which is preliminary data.</text>
</comment>
<keyword evidence="3" id="KW-1185">Reference proteome</keyword>
<accession>A0A8X8H0S0</accession>
<protein>
    <recommendedName>
        <fullName evidence="4">Terminase small subunit</fullName>
    </recommendedName>
</protein>
<sequence>MTRKTSRQPAIITDEQREAVTVDQITLHDGTELSQAQSIAAYLHATEQHMSFDLIAVQAGYASGSSVRGFLQSAKGRAGVEACLRQHLLPAARIALHTMIELAQKAKSENVRQLAAADLLDRAGFTKKQDHRAQGDSPSTPTGGVSISINLGGDSPPTVIEAKFQQIEPN</sequence>
<proteinExistence type="predicted"/>
<name>A0A8X8H0S0_9RHOB</name>
<evidence type="ECO:0000313" key="3">
    <source>
        <dbReference type="Proteomes" id="UP000484076"/>
    </source>
</evidence>
<evidence type="ECO:0008006" key="4">
    <source>
        <dbReference type="Google" id="ProtNLM"/>
    </source>
</evidence>